<dbReference type="Pfam" id="PF07082">
    <property type="entry name" value="DUF1350"/>
    <property type="match status" value="1"/>
</dbReference>
<organism evidence="1 2">
    <name type="scientific">Acaryochloris thomasi RCC1774</name>
    <dbReference type="NCBI Taxonomy" id="1764569"/>
    <lineage>
        <taxon>Bacteria</taxon>
        <taxon>Bacillati</taxon>
        <taxon>Cyanobacteriota</taxon>
        <taxon>Cyanophyceae</taxon>
        <taxon>Acaryochloridales</taxon>
        <taxon>Acaryochloridaceae</taxon>
        <taxon>Acaryochloris</taxon>
        <taxon>Acaryochloris thomasi</taxon>
    </lineage>
</organism>
<dbReference type="RefSeq" id="WP_110984441.1">
    <property type="nucleotide sequence ID" value="NZ_CAWNWM010000001.1"/>
</dbReference>
<evidence type="ECO:0008006" key="3">
    <source>
        <dbReference type="Google" id="ProtNLM"/>
    </source>
</evidence>
<dbReference type="InterPro" id="IPR010765">
    <property type="entry name" value="DUF1350"/>
</dbReference>
<name>A0A2W1JZ06_9CYAN</name>
<evidence type="ECO:0000313" key="1">
    <source>
        <dbReference type="EMBL" id="PZD75182.1"/>
    </source>
</evidence>
<evidence type="ECO:0000313" key="2">
    <source>
        <dbReference type="Proteomes" id="UP000248857"/>
    </source>
</evidence>
<dbReference type="AlphaFoldDB" id="A0A2W1JZ06"/>
<dbReference type="EMBL" id="PQWO01000001">
    <property type="protein sequence ID" value="PZD75182.1"/>
    <property type="molecule type" value="Genomic_DNA"/>
</dbReference>
<keyword evidence="2" id="KW-1185">Reference proteome</keyword>
<dbReference type="Proteomes" id="UP000248857">
    <property type="component" value="Unassembled WGS sequence"/>
</dbReference>
<protein>
    <recommendedName>
        <fullName evidence="3">DUF1350 domain-containing protein</fullName>
    </recommendedName>
</protein>
<dbReference type="OrthoDB" id="479210at2"/>
<dbReference type="PANTHER" id="PTHR34127:SF1">
    <property type="entry name" value="OS04G0405600 PROTEIN"/>
    <property type="match status" value="1"/>
</dbReference>
<comment type="caution">
    <text evidence="1">The sequence shown here is derived from an EMBL/GenBank/DDBJ whole genome shotgun (WGS) entry which is preliminary data.</text>
</comment>
<gene>
    <name evidence="1" type="ORF">C1752_00475</name>
</gene>
<dbReference type="PANTHER" id="PTHR34127">
    <property type="entry name" value="OS04G0405600 PROTEIN"/>
    <property type="match status" value="1"/>
</dbReference>
<sequence>MPNFRPISNSWVARHPSPKGVIQFIGGTLVGSYPTWFYKSLLQDLFDQEYTIVALPFRFTFRHWSVALSLLKEQQAIRQELCKISQSAGVSDQTIELYQDRTQYSWVGHSLGCKYIALLELLIEWQRDPQHLQKCINKLTANPGSQIAQIKTGYRSLIESAAQADDQPVETIIDQVSILLAPVISDTKDAIPLPFLPQLIDGLGLGATPTQEETLKLIGDNSLFNLTGLIDFQADTCAGNRNSKDKNPKTVPALLSILQDNKPLTSKNVLAGGHGRPWSPKTKEIAEIVVAQIQTLRAKAEAKEVLTSSAP</sequence>
<reference evidence="1 2" key="1">
    <citation type="journal article" date="2018" name="Sci. Rep.">
        <title>A novel species of the marine cyanobacterium Acaryochloris with a unique pigment content and lifestyle.</title>
        <authorList>
            <person name="Partensky F."/>
            <person name="Six C."/>
            <person name="Ratin M."/>
            <person name="Garczarek L."/>
            <person name="Vaulot D."/>
            <person name="Probert I."/>
            <person name="Calteau A."/>
            <person name="Gourvil P."/>
            <person name="Marie D."/>
            <person name="Grebert T."/>
            <person name="Bouchier C."/>
            <person name="Le Panse S."/>
            <person name="Gachenot M."/>
            <person name="Rodriguez F."/>
            <person name="Garrido J.L."/>
        </authorList>
    </citation>
    <scope>NUCLEOTIDE SEQUENCE [LARGE SCALE GENOMIC DNA]</scope>
    <source>
        <strain evidence="1 2">RCC1774</strain>
    </source>
</reference>
<proteinExistence type="predicted"/>
<accession>A0A2W1JZ06</accession>